<comment type="caution">
    <text evidence="5">The sequence shown here is derived from an EMBL/GenBank/DDBJ whole genome shotgun (WGS) entry which is preliminary data.</text>
</comment>
<evidence type="ECO:0000256" key="1">
    <source>
        <dbReference type="ARBA" id="ARBA00004418"/>
    </source>
</evidence>
<dbReference type="InterPro" id="IPR015168">
    <property type="entry name" value="SsuA/THI5"/>
</dbReference>
<evidence type="ECO:0000256" key="3">
    <source>
        <dbReference type="ARBA" id="ARBA00022729"/>
    </source>
</evidence>
<dbReference type="EMBL" id="LNQE01000700">
    <property type="protein sequence ID" value="KUG25378.1"/>
    <property type="molecule type" value="Genomic_DNA"/>
</dbReference>
<dbReference type="PANTHER" id="PTHR30024:SF47">
    <property type="entry name" value="TAURINE-BINDING PERIPLASMIC PROTEIN"/>
    <property type="match status" value="1"/>
</dbReference>
<accession>A0A0W8FX73</accession>
<dbReference type="SUPFAM" id="SSF53850">
    <property type="entry name" value="Periplasmic binding protein-like II"/>
    <property type="match status" value="1"/>
</dbReference>
<dbReference type="PANTHER" id="PTHR30024">
    <property type="entry name" value="ALIPHATIC SULFONATES-BINDING PROTEIN-RELATED"/>
    <property type="match status" value="1"/>
</dbReference>
<comment type="similarity">
    <text evidence="2">Belongs to the bacterial solute-binding protein SsuA/TauA family.</text>
</comment>
<gene>
    <name evidence="5" type="ORF">ASZ90_004798</name>
</gene>
<feature type="domain" description="SsuA/THI5-like" evidence="4">
    <location>
        <begin position="46"/>
        <end position="183"/>
    </location>
</feature>
<evidence type="ECO:0000256" key="2">
    <source>
        <dbReference type="ARBA" id="ARBA00010742"/>
    </source>
</evidence>
<name>A0A0W8FX73_9ZZZZ</name>
<organism evidence="5">
    <name type="scientific">hydrocarbon metagenome</name>
    <dbReference type="NCBI Taxonomy" id="938273"/>
    <lineage>
        <taxon>unclassified sequences</taxon>
        <taxon>metagenomes</taxon>
        <taxon>ecological metagenomes</taxon>
    </lineage>
</organism>
<dbReference type="AlphaFoldDB" id="A0A0W8FX73"/>
<keyword evidence="3" id="KW-0732">Signal</keyword>
<reference evidence="5" key="1">
    <citation type="journal article" date="2015" name="Proc. Natl. Acad. Sci. U.S.A.">
        <title>Networks of energetic and metabolic interactions define dynamics in microbial communities.</title>
        <authorList>
            <person name="Embree M."/>
            <person name="Liu J.K."/>
            <person name="Al-Bassam M.M."/>
            <person name="Zengler K."/>
        </authorList>
    </citation>
    <scope>NUCLEOTIDE SEQUENCE</scope>
</reference>
<evidence type="ECO:0000259" key="4">
    <source>
        <dbReference type="Pfam" id="PF09084"/>
    </source>
</evidence>
<sequence>MTALLANQIDVAGLTNMEVALSVEGKDPNKFKMVNFLVWDKNSYPDYIIARKDSKIKSIIDLEGKVIGLHPGSAVRGFTTALFKHFNLEEGKIQTIELKPDIMQSAITAKRVDALYCMDPVATDIVSKGEGEIILSNPLSYLIEPPIPISGTAISQEFLSKYPKLSVKLINAIDKAIKYIHNPNNKEEIAGYISKYTPISKELALRLNPSKYWLSNDINIELVQYLSKKFFELAIVEKEINVKKIIKMN</sequence>
<evidence type="ECO:0000313" key="5">
    <source>
        <dbReference type="EMBL" id="KUG25378.1"/>
    </source>
</evidence>
<protein>
    <recommendedName>
        <fullName evidence="4">SsuA/THI5-like domain-containing protein</fullName>
    </recommendedName>
</protein>
<comment type="subcellular location">
    <subcellularLocation>
        <location evidence="1">Periplasm</location>
    </subcellularLocation>
</comment>
<proteinExistence type="inferred from homology"/>
<dbReference type="Gene3D" id="3.40.190.10">
    <property type="entry name" value="Periplasmic binding protein-like II"/>
    <property type="match status" value="2"/>
</dbReference>
<dbReference type="Pfam" id="PF09084">
    <property type="entry name" value="NMT1"/>
    <property type="match status" value="1"/>
</dbReference>
<dbReference type="GO" id="GO:0042597">
    <property type="term" value="C:periplasmic space"/>
    <property type="evidence" value="ECO:0007669"/>
    <property type="project" value="UniProtKB-SubCell"/>
</dbReference>